<proteinExistence type="predicted"/>
<evidence type="ECO:0000256" key="1">
    <source>
        <dbReference type="SAM" id="SignalP"/>
    </source>
</evidence>
<comment type="caution">
    <text evidence="2">The sequence shown here is derived from an EMBL/GenBank/DDBJ whole genome shotgun (WGS) entry which is preliminary data.</text>
</comment>
<organism evidence="2 3">
    <name type="scientific">Quillaja saponaria</name>
    <name type="common">Soap bark tree</name>
    <dbReference type="NCBI Taxonomy" id="32244"/>
    <lineage>
        <taxon>Eukaryota</taxon>
        <taxon>Viridiplantae</taxon>
        <taxon>Streptophyta</taxon>
        <taxon>Embryophyta</taxon>
        <taxon>Tracheophyta</taxon>
        <taxon>Spermatophyta</taxon>
        <taxon>Magnoliopsida</taxon>
        <taxon>eudicotyledons</taxon>
        <taxon>Gunneridae</taxon>
        <taxon>Pentapetalae</taxon>
        <taxon>rosids</taxon>
        <taxon>fabids</taxon>
        <taxon>Fabales</taxon>
        <taxon>Quillajaceae</taxon>
        <taxon>Quillaja</taxon>
    </lineage>
</organism>
<dbReference type="KEGG" id="qsa:O6P43_007956"/>
<feature type="signal peptide" evidence="1">
    <location>
        <begin position="1"/>
        <end position="25"/>
    </location>
</feature>
<dbReference type="AlphaFoldDB" id="A0AAD7PW90"/>
<gene>
    <name evidence="2" type="ORF">O6P43_007956</name>
</gene>
<keyword evidence="1" id="KW-0732">Signal</keyword>
<dbReference type="EMBL" id="JARAOO010000004">
    <property type="protein sequence ID" value="KAJ7969644.1"/>
    <property type="molecule type" value="Genomic_DNA"/>
</dbReference>
<evidence type="ECO:0000313" key="3">
    <source>
        <dbReference type="Proteomes" id="UP001163823"/>
    </source>
</evidence>
<dbReference type="Proteomes" id="UP001163823">
    <property type="component" value="Chromosome 4"/>
</dbReference>
<dbReference type="PANTHER" id="PTHR36312">
    <property type="entry name" value="THIONIN-LIKE PROTEIN 1"/>
    <property type="match status" value="1"/>
</dbReference>
<protein>
    <submittedName>
        <fullName evidence="2">Thionin-like protein 2</fullName>
    </submittedName>
</protein>
<dbReference type="InterPro" id="IPR038975">
    <property type="entry name" value="THNL"/>
</dbReference>
<accession>A0AAD7PW90</accession>
<reference evidence="2" key="1">
    <citation type="journal article" date="2023" name="Science">
        <title>Elucidation of the pathway for biosynthesis of saponin adjuvants from the soapbark tree.</title>
        <authorList>
            <person name="Reed J."/>
            <person name="Orme A."/>
            <person name="El-Demerdash A."/>
            <person name="Owen C."/>
            <person name="Martin L.B.B."/>
            <person name="Misra R.C."/>
            <person name="Kikuchi S."/>
            <person name="Rejzek M."/>
            <person name="Martin A.C."/>
            <person name="Harkess A."/>
            <person name="Leebens-Mack J."/>
            <person name="Louveau T."/>
            <person name="Stephenson M.J."/>
            <person name="Osbourn A."/>
        </authorList>
    </citation>
    <scope>NUCLEOTIDE SEQUENCE</scope>
    <source>
        <strain evidence="2">S10</strain>
    </source>
</reference>
<sequence length="110" mass="11514">MEGKTTRSIVIFTLFLVVLTGQSAADSAGCYLGCLRQCNPKGTGYGCSITCAGNCFGPATILDTSHTNNAHFCKLGCVVAKCTKFTTEADPAANKVNICVNACSQSCLKY</sequence>
<evidence type="ECO:0000313" key="2">
    <source>
        <dbReference type="EMBL" id="KAJ7969644.1"/>
    </source>
</evidence>
<name>A0AAD7PW90_QUISA</name>
<dbReference type="PANTHER" id="PTHR36312:SF1">
    <property type="entry name" value="OS01G0594500 PROTEIN"/>
    <property type="match status" value="1"/>
</dbReference>
<keyword evidence="3" id="KW-1185">Reference proteome</keyword>
<feature type="chain" id="PRO_5042098819" evidence="1">
    <location>
        <begin position="26"/>
        <end position="110"/>
    </location>
</feature>